<comment type="similarity">
    <text evidence="2">Belongs to the autoinducer-2 exporter (AI-2E) (TC 2.A.86) family.</text>
</comment>
<feature type="transmembrane region" description="Helical" evidence="8">
    <location>
        <begin position="38"/>
        <end position="59"/>
    </location>
</feature>
<comment type="subcellular location">
    <subcellularLocation>
        <location evidence="1">Cell membrane</location>
        <topology evidence="1">Multi-pass membrane protein</topology>
    </subcellularLocation>
</comment>
<proteinExistence type="inferred from homology"/>
<feature type="transmembrane region" description="Helical" evidence="8">
    <location>
        <begin position="225"/>
        <end position="250"/>
    </location>
</feature>
<keyword evidence="3" id="KW-0813">Transport</keyword>
<evidence type="ECO:0000256" key="5">
    <source>
        <dbReference type="ARBA" id="ARBA00022692"/>
    </source>
</evidence>
<dbReference type="Pfam" id="PF01594">
    <property type="entry name" value="AI-2E_transport"/>
    <property type="match status" value="2"/>
</dbReference>
<reference evidence="9 10" key="1">
    <citation type="journal article" date="2015" name="Nature">
        <title>rRNA introns, odd ribosomes, and small enigmatic genomes across a large radiation of phyla.</title>
        <authorList>
            <person name="Brown C.T."/>
            <person name="Hug L.A."/>
            <person name="Thomas B.C."/>
            <person name="Sharon I."/>
            <person name="Castelle C.J."/>
            <person name="Singh A."/>
            <person name="Wilkins M.J."/>
            <person name="Williams K.H."/>
            <person name="Banfield J.F."/>
        </authorList>
    </citation>
    <scope>NUCLEOTIDE SEQUENCE [LARGE SCALE GENOMIC DNA]</scope>
</reference>
<evidence type="ECO:0000256" key="1">
    <source>
        <dbReference type="ARBA" id="ARBA00004651"/>
    </source>
</evidence>
<name>A0A0G0K4Q3_9BACT</name>
<protein>
    <recommendedName>
        <fullName evidence="11">Permease</fullName>
    </recommendedName>
</protein>
<evidence type="ECO:0000313" key="9">
    <source>
        <dbReference type="EMBL" id="KKQ74688.1"/>
    </source>
</evidence>
<dbReference type="Proteomes" id="UP000034181">
    <property type="component" value="Unassembled WGS sequence"/>
</dbReference>
<sequence length="337" mass="37738">MLNNLKKELTSFKLLIFLLTIAVIIYLLQFLFETVALFSDIIWIFILGWLVSFILDPFVDFFTKNLKLPRTVATAVVFTLSAFLIIVVSWLFIPNLISQFNNLNEVLSQFLKTTPPQLKALVDNFVNSLNSSSNLIPSVTQFFINVTVILILSFYLVLERENINKKIFTLSPTKHHDSIRFIQKVVNESFANFVRVQVLWGVLGGLITWTVLTVFDISLASSTAILAGILTAVPVIGPIIGVLPPLLVALVEKPDQAILIFLVIFITQQVIFNLLGPKIIGKAYNINPIVVIFSLLIGIKVAGAMGALLAIPVISILLIFAQELYTLYYKEKENRLE</sequence>
<feature type="transmembrane region" description="Helical" evidence="8">
    <location>
        <begin position="71"/>
        <end position="93"/>
    </location>
</feature>
<evidence type="ECO:0000256" key="3">
    <source>
        <dbReference type="ARBA" id="ARBA00022448"/>
    </source>
</evidence>
<feature type="transmembrane region" description="Helical" evidence="8">
    <location>
        <begin position="257"/>
        <end position="276"/>
    </location>
</feature>
<keyword evidence="6 8" id="KW-1133">Transmembrane helix</keyword>
<feature type="transmembrane region" description="Helical" evidence="8">
    <location>
        <begin position="12"/>
        <end position="32"/>
    </location>
</feature>
<dbReference type="InterPro" id="IPR002549">
    <property type="entry name" value="AI-2E-like"/>
</dbReference>
<feature type="transmembrane region" description="Helical" evidence="8">
    <location>
        <begin position="288"/>
        <end position="321"/>
    </location>
</feature>
<evidence type="ECO:0000256" key="7">
    <source>
        <dbReference type="ARBA" id="ARBA00023136"/>
    </source>
</evidence>
<organism evidence="9 10">
    <name type="scientific">Candidatus Woesebacteria bacterium GW2011_GWB1_38_5b</name>
    <dbReference type="NCBI Taxonomy" id="1618569"/>
    <lineage>
        <taxon>Bacteria</taxon>
        <taxon>Candidatus Woeseibacteriota</taxon>
    </lineage>
</organism>
<dbReference type="AlphaFoldDB" id="A0A0G0K4Q3"/>
<gene>
    <name evidence="9" type="ORF">US96_C0028G0012</name>
</gene>
<dbReference type="GO" id="GO:0055085">
    <property type="term" value="P:transmembrane transport"/>
    <property type="evidence" value="ECO:0007669"/>
    <property type="project" value="TreeGrafter"/>
</dbReference>
<dbReference type="PANTHER" id="PTHR21716:SF53">
    <property type="entry name" value="PERMEASE PERM-RELATED"/>
    <property type="match status" value="1"/>
</dbReference>
<dbReference type="EMBL" id="LBUZ01000028">
    <property type="protein sequence ID" value="KKQ74688.1"/>
    <property type="molecule type" value="Genomic_DNA"/>
</dbReference>
<evidence type="ECO:0000256" key="8">
    <source>
        <dbReference type="SAM" id="Phobius"/>
    </source>
</evidence>
<evidence type="ECO:0000256" key="2">
    <source>
        <dbReference type="ARBA" id="ARBA00009773"/>
    </source>
</evidence>
<accession>A0A0G0K4Q3</accession>
<feature type="transmembrane region" description="Helical" evidence="8">
    <location>
        <begin position="198"/>
        <end position="219"/>
    </location>
</feature>
<dbReference type="PANTHER" id="PTHR21716">
    <property type="entry name" value="TRANSMEMBRANE PROTEIN"/>
    <property type="match status" value="1"/>
</dbReference>
<evidence type="ECO:0000256" key="4">
    <source>
        <dbReference type="ARBA" id="ARBA00022475"/>
    </source>
</evidence>
<keyword evidence="4" id="KW-1003">Cell membrane</keyword>
<dbReference type="GO" id="GO:0005886">
    <property type="term" value="C:plasma membrane"/>
    <property type="evidence" value="ECO:0007669"/>
    <property type="project" value="UniProtKB-SubCell"/>
</dbReference>
<evidence type="ECO:0000313" key="10">
    <source>
        <dbReference type="Proteomes" id="UP000034181"/>
    </source>
</evidence>
<feature type="transmembrane region" description="Helical" evidence="8">
    <location>
        <begin position="135"/>
        <end position="158"/>
    </location>
</feature>
<keyword evidence="5 8" id="KW-0812">Transmembrane</keyword>
<keyword evidence="7 8" id="KW-0472">Membrane</keyword>
<evidence type="ECO:0000256" key="6">
    <source>
        <dbReference type="ARBA" id="ARBA00022989"/>
    </source>
</evidence>
<evidence type="ECO:0008006" key="11">
    <source>
        <dbReference type="Google" id="ProtNLM"/>
    </source>
</evidence>
<comment type="caution">
    <text evidence="9">The sequence shown here is derived from an EMBL/GenBank/DDBJ whole genome shotgun (WGS) entry which is preliminary data.</text>
</comment>